<gene>
    <name evidence="1" type="ORF">LIZ65_18375</name>
</gene>
<evidence type="ECO:0000313" key="2">
    <source>
        <dbReference type="Proteomes" id="UP001299546"/>
    </source>
</evidence>
<dbReference type="EMBL" id="JAJCIS010000021">
    <property type="protein sequence ID" value="MCB7389252.1"/>
    <property type="molecule type" value="Genomic_DNA"/>
</dbReference>
<protein>
    <recommendedName>
        <fullName evidence="3">Phage protein</fullName>
    </recommendedName>
</protein>
<organism evidence="1 2">
    <name type="scientific">Bariatricus massiliensis</name>
    <dbReference type="NCBI Taxonomy" id="1745713"/>
    <lineage>
        <taxon>Bacteria</taxon>
        <taxon>Bacillati</taxon>
        <taxon>Bacillota</taxon>
        <taxon>Clostridia</taxon>
        <taxon>Lachnospirales</taxon>
        <taxon>Lachnospiraceae</taxon>
        <taxon>Bariatricus</taxon>
    </lineage>
</organism>
<proteinExistence type="predicted"/>
<comment type="caution">
    <text evidence="1">The sequence shown here is derived from an EMBL/GenBank/DDBJ whole genome shotgun (WGS) entry which is preliminary data.</text>
</comment>
<evidence type="ECO:0000313" key="1">
    <source>
        <dbReference type="EMBL" id="MCB7389252.1"/>
    </source>
</evidence>
<sequence length="191" mass="21931">MIKTNPVLKDSINLVDKVKMTTELADSYFMRDETTGESKYTPYFADVNTIAAFFLYCVDGLEFEPQRNEDGSFKEDENGQPVMESVYDAVINDEELFPLYKDIVEAAQEEDRARYEAYSHKTLLTQFLSVLTDAADMVEFRKQQLLHQKRDSVDEFFEALTEAVKSVDFSKLDLSKLTEQMGSPTNEIEPV</sequence>
<accession>A0ABS8DMJ0</accession>
<evidence type="ECO:0008006" key="3">
    <source>
        <dbReference type="Google" id="ProtNLM"/>
    </source>
</evidence>
<reference evidence="1 2" key="1">
    <citation type="submission" date="2021-10" db="EMBL/GenBank/DDBJ databases">
        <title>Collection of gut derived symbiotic bacterial strains cultured from healthy donors.</title>
        <authorList>
            <person name="Lin H."/>
            <person name="Littmann E."/>
            <person name="Kohout C."/>
            <person name="Pamer E.G."/>
        </authorList>
    </citation>
    <scope>NUCLEOTIDE SEQUENCE [LARGE SCALE GENOMIC DNA]</scope>
    <source>
        <strain evidence="1 2">DFI.1.165</strain>
    </source>
</reference>
<name>A0ABS8DMJ0_9FIRM</name>
<keyword evidence="2" id="KW-1185">Reference proteome</keyword>
<dbReference type="Proteomes" id="UP001299546">
    <property type="component" value="Unassembled WGS sequence"/>
</dbReference>
<dbReference type="RefSeq" id="WP_066735860.1">
    <property type="nucleotide sequence ID" value="NZ_JAJCIQ010000020.1"/>
</dbReference>